<keyword evidence="4" id="KW-0472">Membrane</keyword>
<evidence type="ECO:0000313" key="8">
    <source>
        <dbReference type="EMBL" id="CAB4994500.1"/>
    </source>
</evidence>
<dbReference type="NCBIfam" id="TIGR00247">
    <property type="entry name" value="endolytic transglycosylase MltG"/>
    <property type="match status" value="1"/>
</dbReference>
<sequence>MRRLFLAGVLIVSLTFSLHLIRSQNRGAPDFPQMQISSQTREVTIEIPPGSTGSDIAALLFTSGVVKSSSAFFRVAVGDSRSAKIAPGAHRLSLEISAQQALDQLLDSKRMPDLFVVTEGAWNSEILAELRSRGFTKMEIDSAIKSVKLPSGFSSLEGVLFPAQYSFPKRATASEILQAMISRFTTEATRSGLQSGGGKFTPQQLLTIASIIQAEGDLKDFTKVSRVIRNRLDISMPLQLDSTVHYIRKVRGQVFLSTQATLAKSPYNTYRNYGLPPGPIGNPGRAAIDAAMHPEAGDWLFFITVAPGDTRFTKSNDEFLNWKRLYEKNRRAGAFEVKK</sequence>
<dbReference type="AlphaFoldDB" id="A0A6J7NM34"/>
<reference evidence="8" key="1">
    <citation type="submission" date="2020-05" db="EMBL/GenBank/DDBJ databases">
        <authorList>
            <person name="Chiriac C."/>
            <person name="Salcher M."/>
            <person name="Ghai R."/>
            <person name="Kavagutti S V."/>
        </authorList>
    </citation>
    <scope>NUCLEOTIDE SEQUENCE</scope>
</reference>
<evidence type="ECO:0000256" key="6">
    <source>
        <dbReference type="ARBA" id="ARBA00023316"/>
    </source>
</evidence>
<keyword evidence="6" id="KW-0961">Cell wall biogenesis/degradation</keyword>
<dbReference type="PANTHER" id="PTHR30518">
    <property type="entry name" value="ENDOLYTIC MUREIN TRANSGLYCOSYLASE"/>
    <property type="match status" value="1"/>
</dbReference>
<dbReference type="EMBL" id="CAFBOX010000045">
    <property type="protein sequence ID" value="CAB4994500.1"/>
    <property type="molecule type" value="Genomic_DNA"/>
</dbReference>
<keyword evidence="5" id="KW-0456">Lyase</keyword>
<organism evidence="8">
    <name type="scientific">freshwater metagenome</name>
    <dbReference type="NCBI Taxonomy" id="449393"/>
    <lineage>
        <taxon>unclassified sequences</taxon>
        <taxon>metagenomes</taxon>
        <taxon>ecological metagenomes</taxon>
    </lineage>
</organism>
<evidence type="ECO:0000256" key="2">
    <source>
        <dbReference type="ARBA" id="ARBA00022692"/>
    </source>
</evidence>
<keyword evidence="2" id="KW-0812">Transmembrane</keyword>
<dbReference type="HAMAP" id="MF_02065">
    <property type="entry name" value="MltG"/>
    <property type="match status" value="1"/>
</dbReference>
<dbReference type="Pfam" id="PF02618">
    <property type="entry name" value="YceG"/>
    <property type="match status" value="1"/>
</dbReference>
<accession>A0A6J7NM34</accession>
<gene>
    <name evidence="7" type="ORF">UFOPK1438_00160</name>
    <name evidence="8" type="ORF">UFOPK4035_00394</name>
</gene>
<dbReference type="EMBL" id="CAEZSM010000010">
    <property type="protein sequence ID" value="CAB4535080.1"/>
    <property type="molecule type" value="Genomic_DNA"/>
</dbReference>
<keyword evidence="1" id="KW-1003">Cell membrane</keyword>
<keyword evidence="3" id="KW-1133">Transmembrane helix</keyword>
<name>A0A6J7NM34_9ZZZZ</name>
<evidence type="ECO:0000256" key="4">
    <source>
        <dbReference type="ARBA" id="ARBA00023136"/>
    </source>
</evidence>
<protein>
    <submittedName>
        <fullName evidence="8">Unannotated protein</fullName>
    </submittedName>
</protein>
<dbReference type="GO" id="GO:0016829">
    <property type="term" value="F:lyase activity"/>
    <property type="evidence" value="ECO:0007669"/>
    <property type="project" value="UniProtKB-KW"/>
</dbReference>
<evidence type="ECO:0000256" key="5">
    <source>
        <dbReference type="ARBA" id="ARBA00023239"/>
    </source>
</evidence>
<evidence type="ECO:0000256" key="1">
    <source>
        <dbReference type="ARBA" id="ARBA00022475"/>
    </source>
</evidence>
<dbReference type="GO" id="GO:0071555">
    <property type="term" value="P:cell wall organization"/>
    <property type="evidence" value="ECO:0007669"/>
    <property type="project" value="UniProtKB-KW"/>
</dbReference>
<dbReference type="InterPro" id="IPR003770">
    <property type="entry name" value="MLTG-like"/>
</dbReference>
<dbReference type="PANTHER" id="PTHR30518:SF2">
    <property type="entry name" value="ENDOLYTIC MUREIN TRANSGLYCOSYLASE"/>
    <property type="match status" value="1"/>
</dbReference>
<evidence type="ECO:0000313" key="7">
    <source>
        <dbReference type="EMBL" id="CAB4535080.1"/>
    </source>
</evidence>
<proteinExistence type="inferred from homology"/>
<evidence type="ECO:0000256" key="3">
    <source>
        <dbReference type="ARBA" id="ARBA00022989"/>
    </source>
</evidence>
<dbReference type="Gene3D" id="3.30.1490.480">
    <property type="entry name" value="Endolytic murein transglycosylase"/>
    <property type="match status" value="1"/>
</dbReference>